<evidence type="ECO:0000256" key="2">
    <source>
        <dbReference type="ARBA" id="ARBA00023163"/>
    </source>
</evidence>
<evidence type="ECO:0000256" key="3">
    <source>
        <dbReference type="SAM" id="MobiDB-lite"/>
    </source>
</evidence>
<dbReference type="EMBL" id="LR743597">
    <property type="protein sequence ID" value="CAA2628175.1"/>
    <property type="molecule type" value="Genomic_DNA"/>
</dbReference>
<dbReference type="PANTHER" id="PTHR45967">
    <property type="entry name" value="G-BOX-BINDING FACTOR 3-RELATED"/>
    <property type="match status" value="1"/>
</dbReference>
<accession>A0A7I8JBF9</accession>
<reference evidence="5 6" key="1">
    <citation type="submission" date="2019-12" db="EMBL/GenBank/DDBJ databases">
        <authorList>
            <person name="Scholz U."/>
            <person name="Mascher M."/>
            <person name="Fiebig A."/>
        </authorList>
    </citation>
    <scope>NUCLEOTIDE SEQUENCE</scope>
</reference>
<keyword evidence="6" id="KW-1185">Reference proteome</keyword>
<feature type="compositionally biased region" description="Basic and acidic residues" evidence="3">
    <location>
        <begin position="192"/>
        <end position="228"/>
    </location>
</feature>
<dbReference type="SMART" id="SM00338">
    <property type="entry name" value="BRLZ"/>
    <property type="match status" value="1"/>
</dbReference>
<dbReference type="InterPro" id="IPR044827">
    <property type="entry name" value="GBF-like"/>
</dbReference>
<name>A0A7I8JBF9_SPIIN</name>
<keyword evidence="1" id="KW-0805">Transcription regulation</keyword>
<feature type="region of interest" description="Disordered" evidence="3">
    <location>
        <begin position="184"/>
        <end position="228"/>
    </location>
</feature>
<feature type="region of interest" description="Disordered" evidence="3">
    <location>
        <begin position="1"/>
        <end position="35"/>
    </location>
</feature>
<feature type="domain" description="BZIP" evidence="4">
    <location>
        <begin position="205"/>
        <end position="268"/>
    </location>
</feature>
<dbReference type="GO" id="GO:0043565">
    <property type="term" value="F:sequence-specific DNA binding"/>
    <property type="evidence" value="ECO:0007669"/>
    <property type="project" value="InterPro"/>
</dbReference>
<organism evidence="5">
    <name type="scientific">Spirodela intermedia</name>
    <name type="common">Intermediate duckweed</name>
    <dbReference type="NCBI Taxonomy" id="51605"/>
    <lineage>
        <taxon>Eukaryota</taxon>
        <taxon>Viridiplantae</taxon>
        <taxon>Streptophyta</taxon>
        <taxon>Embryophyta</taxon>
        <taxon>Tracheophyta</taxon>
        <taxon>Spermatophyta</taxon>
        <taxon>Magnoliopsida</taxon>
        <taxon>Liliopsida</taxon>
        <taxon>Araceae</taxon>
        <taxon>Lemnoideae</taxon>
        <taxon>Spirodela</taxon>
    </lineage>
</organism>
<dbReference type="PANTHER" id="PTHR45967:SF31">
    <property type="entry name" value="DNA-BINDING PROTEIN EMBP-1"/>
    <property type="match status" value="1"/>
</dbReference>
<dbReference type="Gene3D" id="1.20.5.170">
    <property type="match status" value="1"/>
</dbReference>
<dbReference type="EMBL" id="CACRZD030000010">
    <property type="protein sequence ID" value="CAA6667429.1"/>
    <property type="molecule type" value="Genomic_DNA"/>
</dbReference>
<dbReference type="InterPro" id="IPR046347">
    <property type="entry name" value="bZIP_sf"/>
</dbReference>
<dbReference type="GO" id="GO:0005634">
    <property type="term" value="C:nucleus"/>
    <property type="evidence" value="ECO:0007669"/>
    <property type="project" value="TreeGrafter"/>
</dbReference>
<keyword evidence="2" id="KW-0804">Transcription</keyword>
<evidence type="ECO:0000259" key="4">
    <source>
        <dbReference type="PROSITE" id="PS50217"/>
    </source>
</evidence>
<gene>
    <name evidence="5" type="ORF">SI7747_10013822</name>
</gene>
<feature type="compositionally biased region" description="Polar residues" evidence="3">
    <location>
        <begin position="20"/>
        <end position="33"/>
    </location>
</feature>
<dbReference type="PROSITE" id="PS00036">
    <property type="entry name" value="BZIP_BASIC"/>
    <property type="match status" value="1"/>
</dbReference>
<dbReference type="AlphaFoldDB" id="A0A7I8JBF9"/>
<protein>
    <recommendedName>
        <fullName evidence="4">BZIP domain-containing protein</fullName>
    </recommendedName>
</protein>
<evidence type="ECO:0000256" key="1">
    <source>
        <dbReference type="ARBA" id="ARBA00023015"/>
    </source>
</evidence>
<dbReference type="Proteomes" id="UP001189122">
    <property type="component" value="Unassembled WGS sequence"/>
</dbReference>
<dbReference type="SUPFAM" id="SSF57959">
    <property type="entry name" value="Leucine zipper domain"/>
    <property type="match status" value="1"/>
</dbReference>
<dbReference type="PROSITE" id="PS50217">
    <property type="entry name" value="BZIP"/>
    <property type="match status" value="1"/>
</dbReference>
<evidence type="ECO:0000313" key="5">
    <source>
        <dbReference type="EMBL" id="CAA2628175.1"/>
    </source>
</evidence>
<dbReference type="InterPro" id="IPR004827">
    <property type="entry name" value="bZIP"/>
</dbReference>
<evidence type="ECO:0000313" key="6">
    <source>
        <dbReference type="Proteomes" id="UP001189122"/>
    </source>
</evidence>
<dbReference type="Pfam" id="PF00170">
    <property type="entry name" value="bZIP_1"/>
    <property type="match status" value="1"/>
</dbReference>
<feature type="region of interest" description="Disordered" evidence="3">
    <location>
        <begin position="47"/>
        <end position="135"/>
    </location>
</feature>
<proteinExistence type="predicted"/>
<sequence length="332" mass="35561">MEPGGDGGVATKPPAPANPAQRTSADSQTTSPTYPDWASAMQVFYAGGPAASGTPQVFYSPPPSLPPFVWGTQSETVANGEKEAKPPEGTDSGPTKASDRGPDNGGMGVGAQLINESGGEESSKTSREDDLSASAKGGYDQIFPVSLALSFPAASSHDGVHPWSSFCAGIGNMEKQGILLNPATAMNGQKKPVPDDFKGMQDEHEEKRQKRKQSNRESARRSRERRQKECEGLARQVAALNTHNADLRSEIDQLHAECKRIGAENASITVGLSLTLRRKKISWLFPIFVFDFLMPFALKLSDVDSPLMGRCFILAEELKALYGPNVLVALGD</sequence>
<dbReference type="GO" id="GO:0003700">
    <property type="term" value="F:DNA-binding transcription factor activity"/>
    <property type="evidence" value="ECO:0007669"/>
    <property type="project" value="InterPro"/>
</dbReference>
<feature type="compositionally biased region" description="Basic and acidic residues" evidence="3">
    <location>
        <begin position="121"/>
        <end position="130"/>
    </location>
</feature>